<dbReference type="OrthoDB" id="407298at2759"/>
<reference evidence="4" key="1">
    <citation type="submission" date="2025-08" db="UniProtKB">
        <authorList>
            <consortium name="RefSeq"/>
        </authorList>
    </citation>
    <scope>IDENTIFICATION</scope>
    <source>
        <strain evidence="4">J_2021</strain>
        <tissue evidence="4">Erythrocytes</tissue>
    </source>
</reference>
<dbReference type="InterPro" id="IPR042062">
    <property type="entry name" value="PLAT_LOX_verte"/>
</dbReference>
<dbReference type="CDD" id="cd01753">
    <property type="entry name" value="PLAT_LOX"/>
    <property type="match status" value="1"/>
</dbReference>
<evidence type="ECO:0000256" key="1">
    <source>
        <dbReference type="PROSITE-ProRule" id="PRU00152"/>
    </source>
</evidence>
<protein>
    <submittedName>
        <fullName evidence="4">Arachidonate 12-lipoxygenase, 12R-type-like isoform X1</fullName>
    </submittedName>
</protein>
<sequence>MFVYKIQVVTRNVNSAGTMDSISVILIGSHGESAKHKLDNWGLDFQGGDMDEYTVSSEEDLGEILLVRIIKEQYLFFPTDTWFCSYISVTCPKGELYHFPYYKWIKGFVTVDIPQGKGASMDFHFWGINALADCMRCKVSGSFIRFLLSWCILNKMDSGLSNENLDCVTILTVANTSVQNDCKTGHVIHTWV</sequence>
<evidence type="ECO:0000313" key="4">
    <source>
        <dbReference type="RefSeq" id="XP_041438810.1"/>
    </source>
</evidence>
<dbReference type="Proteomes" id="UP000186698">
    <property type="component" value="Chromosome 2L"/>
</dbReference>
<dbReference type="InterPro" id="IPR001024">
    <property type="entry name" value="PLAT/LH2_dom"/>
</dbReference>
<dbReference type="PROSITE" id="PS50095">
    <property type="entry name" value="PLAT"/>
    <property type="match status" value="1"/>
</dbReference>
<organism evidence="3 4">
    <name type="scientific">Xenopus laevis</name>
    <name type="common">African clawed frog</name>
    <dbReference type="NCBI Taxonomy" id="8355"/>
    <lineage>
        <taxon>Eukaryota</taxon>
        <taxon>Metazoa</taxon>
        <taxon>Chordata</taxon>
        <taxon>Craniata</taxon>
        <taxon>Vertebrata</taxon>
        <taxon>Euteleostomi</taxon>
        <taxon>Amphibia</taxon>
        <taxon>Batrachia</taxon>
        <taxon>Anura</taxon>
        <taxon>Pipoidea</taxon>
        <taxon>Pipidae</taxon>
        <taxon>Xenopodinae</taxon>
        <taxon>Xenopus</taxon>
        <taxon>Xenopus</taxon>
    </lineage>
</organism>
<dbReference type="KEGG" id="xla:121400093"/>
<dbReference type="GeneID" id="121400093"/>
<dbReference type="Gene3D" id="2.60.60.20">
    <property type="entry name" value="PLAT/LH2 domain"/>
    <property type="match status" value="1"/>
</dbReference>
<dbReference type="FunFam" id="2.60.60.20:FF:000002">
    <property type="entry name" value="Arachidonate 5-lipoxygenase a"/>
    <property type="match status" value="1"/>
</dbReference>
<feature type="domain" description="PLAT" evidence="2">
    <location>
        <begin position="2"/>
        <end position="119"/>
    </location>
</feature>
<dbReference type="AlphaFoldDB" id="A0A8J1MCK1"/>
<evidence type="ECO:0000313" key="3">
    <source>
        <dbReference type="Proteomes" id="UP000186698"/>
    </source>
</evidence>
<proteinExistence type="predicted"/>
<keyword evidence="3" id="KW-1185">Reference proteome</keyword>
<dbReference type="SUPFAM" id="SSF49723">
    <property type="entry name" value="Lipase/lipooxygenase domain (PLAT/LH2 domain)"/>
    <property type="match status" value="1"/>
</dbReference>
<dbReference type="RefSeq" id="XP_041438810.1">
    <property type="nucleotide sequence ID" value="XM_041582876.1"/>
</dbReference>
<dbReference type="Pfam" id="PF01477">
    <property type="entry name" value="PLAT"/>
    <property type="match status" value="1"/>
</dbReference>
<name>A0A8J1MCK1_XENLA</name>
<gene>
    <name evidence="4" type="primary">LOC121400093</name>
</gene>
<comment type="caution">
    <text evidence="1">Lacks conserved residue(s) required for the propagation of feature annotation.</text>
</comment>
<dbReference type="InterPro" id="IPR036392">
    <property type="entry name" value="PLAT/LH2_dom_sf"/>
</dbReference>
<dbReference type="SMART" id="SM00308">
    <property type="entry name" value="LH2"/>
    <property type="match status" value="1"/>
</dbReference>
<evidence type="ECO:0000259" key="2">
    <source>
        <dbReference type="PROSITE" id="PS50095"/>
    </source>
</evidence>
<accession>A0A8J1MCK1</accession>